<organism evidence="1">
    <name type="scientific">Salmonella enterica subsp. enterica serovar Nima</name>
    <dbReference type="NCBI Taxonomy" id="940233"/>
    <lineage>
        <taxon>Bacteria</taxon>
        <taxon>Pseudomonadati</taxon>
        <taxon>Pseudomonadota</taxon>
        <taxon>Gammaproteobacteria</taxon>
        <taxon>Enterobacterales</taxon>
        <taxon>Enterobacteriaceae</taxon>
        <taxon>Salmonella</taxon>
    </lineage>
</organism>
<comment type="caution">
    <text evidence="1">The sequence shown here is derived from an EMBL/GenBank/DDBJ whole genome shotgun (WGS) entry which is preliminary data.</text>
</comment>
<dbReference type="EMBL" id="AAHFHJ010000033">
    <property type="protein sequence ID" value="EBV4571366.1"/>
    <property type="molecule type" value="Genomic_DNA"/>
</dbReference>
<dbReference type="AlphaFoldDB" id="A0A5V8W2N6"/>
<evidence type="ECO:0000313" key="1">
    <source>
        <dbReference type="EMBL" id="EBV4571366.1"/>
    </source>
</evidence>
<reference evidence="1" key="1">
    <citation type="submission" date="2018-06" db="EMBL/GenBank/DDBJ databases">
        <authorList>
            <person name="Ashton P.M."/>
            <person name="Dallman T."/>
            <person name="Nair S."/>
            <person name="De Pinna E."/>
            <person name="Peters T."/>
            <person name="Grant K."/>
        </authorList>
    </citation>
    <scope>NUCLEOTIDE SEQUENCE</scope>
    <source>
        <strain evidence="1">45256</strain>
    </source>
</reference>
<gene>
    <name evidence="1" type="ORF">DOW48_20590</name>
</gene>
<name>A0A5V8W2N6_SALET</name>
<sequence>MKSSYIKIATEGGPESFASQIGTSGAPSNPVLQGGVFFFRFFVATGDVFADGQHQISDAGNFYIVYFSVG</sequence>
<proteinExistence type="predicted"/>
<protein>
    <submittedName>
        <fullName evidence="1">Uncharacterized protein</fullName>
    </submittedName>
</protein>
<accession>A0A5V8W2N6</accession>